<sequence length="621" mass="70625">MAETREFQAEVKQLLHLMIHSMYSNKEVFLRELISNASDATDKLRFEALKDPALLEGDAEYKVEIEVRKDARELIIRDNGIGMSEQEVIENLGTIANSGTRKYLEALSGDEKKDSQLIGQFGVGFYSSFIVADQVTVNTRRAGQEQGVRWVSAGEGDYTIEPVDKATRGTEIVLHLRDGEDEFLEHTRLRHVIHKYSEHLSLPVRLHRPADGEDEGGYDTVNQGTALWARPKADVKDEEYHDLYRQLSYDPEPPLTWSHNKVEGNLEYSSLLYIPAKPPFDLWDRDSRRGLKLYVQRVFIMDDAEKLLPSYLRFVRGVIDSNDLPLNVSRELLQSHRVIDKIRAASIKRVLSVLGDLAKNDADKFARFYDAFGPVIKEGVVEDPDNRDKIIDLLRFHTTRTEGQARISLRDYVERMAKGQEDIYYLTAENLTTAKASPHLEAFAKRDIEVLLLTDRVDEWMVNALPEFDGKTLKSVVRGDVDLGKLIEDPQAEGEKARVEALYKDVIERVQGVLGERVESVRVSQRLTESPSCLVVADNAMSRHLEQLLRQAGEAIPGNKPILEINPDHPMMTRMRETLDDDEFEDLSHLLFEQAVLAEGSQLDDPASFVKRLNRLVFKGA</sequence>
<dbReference type="InterPro" id="IPR020575">
    <property type="entry name" value="Hsp90_N"/>
</dbReference>
<feature type="binding site" evidence="11">
    <location>
        <position position="36"/>
    </location>
    <ligand>
        <name>ATP</name>
        <dbReference type="ChEBI" id="CHEBI:30616"/>
    </ligand>
</feature>
<comment type="caution">
    <text evidence="10">Lacks conserved residue(s) required for the propagation of feature annotation.</text>
</comment>
<dbReference type="InterPro" id="IPR036890">
    <property type="entry name" value="HATPase_C_sf"/>
</dbReference>
<dbReference type="InterPro" id="IPR001404">
    <property type="entry name" value="Hsp90_fam"/>
</dbReference>
<dbReference type="Pfam" id="PF00183">
    <property type="entry name" value="HSP90"/>
    <property type="match status" value="1"/>
</dbReference>
<accession>A0A1Y1SGP9</accession>
<dbReference type="Gene3D" id="3.30.565.10">
    <property type="entry name" value="Histidine kinase-like ATPase, C-terminal domain"/>
    <property type="match status" value="1"/>
</dbReference>
<dbReference type="Pfam" id="PF13589">
    <property type="entry name" value="HATPase_c_3"/>
    <property type="match status" value="1"/>
</dbReference>
<dbReference type="GO" id="GO:0005737">
    <property type="term" value="C:cytoplasm"/>
    <property type="evidence" value="ECO:0007669"/>
    <property type="project" value="UniProtKB-SubCell"/>
</dbReference>
<dbReference type="Gene3D" id="3.40.50.11260">
    <property type="match status" value="1"/>
</dbReference>
<evidence type="ECO:0000256" key="9">
    <source>
        <dbReference type="ARBA" id="ARBA00070675"/>
    </source>
</evidence>
<feature type="binding site" evidence="11">
    <location>
        <position position="83"/>
    </location>
    <ligand>
        <name>ATP</name>
        <dbReference type="ChEBI" id="CHEBI:30616"/>
    </ligand>
</feature>
<evidence type="ECO:0000256" key="11">
    <source>
        <dbReference type="PIRSR" id="PIRSR002583-1"/>
    </source>
</evidence>
<dbReference type="FunFam" id="3.30.230.80:FF:000002">
    <property type="entry name" value="Molecular chaperone HtpG"/>
    <property type="match status" value="1"/>
</dbReference>
<feature type="binding site" evidence="11">
    <location>
        <position position="170"/>
    </location>
    <ligand>
        <name>ATP</name>
        <dbReference type="ChEBI" id="CHEBI:30616"/>
    </ligand>
</feature>
<keyword evidence="7 10" id="KW-0143">Chaperone</keyword>
<dbReference type="GO" id="GO:0051082">
    <property type="term" value="F:unfolded protein binding"/>
    <property type="evidence" value="ECO:0007669"/>
    <property type="project" value="UniProtKB-UniRule"/>
</dbReference>
<evidence type="ECO:0000256" key="7">
    <source>
        <dbReference type="ARBA" id="ARBA00023186"/>
    </source>
</evidence>
<dbReference type="GO" id="GO:0016887">
    <property type="term" value="F:ATP hydrolysis activity"/>
    <property type="evidence" value="ECO:0007669"/>
    <property type="project" value="InterPro"/>
</dbReference>
<proteinExistence type="inferred from homology"/>
<evidence type="ECO:0000313" key="13">
    <source>
        <dbReference type="EMBL" id="ORE88843.1"/>
    </source>
</evidence>
<feature type="region of interest" description="A; substrate-binding" evidence="10">
    <location>
        <begin position="1"/>
        <end position="330"/>
    </location>
</feature>
<dbReference type="Gene3D" id="1.20.120.790">
    <property type="entry name" value="Heat shock protein 90, C-terminal domain"/>
    <property type="match status" value="1"/>
</dbReference>
<dbReference type="InterPro" id="IPR037196">
    <property type="entry name" value="HSP90_C"/>
</dbReference>
<dbReference type="RefSeq" id="WP_083559454.1">
    <property type="nucleotide sequence ID" value="NZ_AQQV01000001.1"/>
</dbReference>
<dbReference type="EMBL" id="AQQV01000001">
    <property type="protein sequence ID" value="ORE88843.1"/>
    <property type="molecule type" value="Genomic_DNA"/>
</dbReference>
<keyword evidence="4 10" id="KW-0547">Nucleotide-binding</keyword>
<evidence type="ECO:0000256" key="4">
    <source>
        <dbReference type="ARBA" id="ARBA00022741"/>
    </source>
</evidence>
<dbReference type="AlphaFoldDB" id="A0A1Y1SGP9"/>
<organism evidence="13 14">
    <name type="scientific">Oceanococcus atlanticus</name>
    <dbReference type="NCBI Taxonomy" id="1317117"/>
    <lineage>
        <taxon>Bacteria</taxon>
        <taxon>Pseudomonadati</taxon>
        <taxon>Pseudomonadota</taxon>
        <taxon>Gammaproteobacteria</taxon>
        <taxon>Chromatiales</taxon>
        <taxon>Oceanococcaceae</taxon>
        <taxon>Oceanococcus</taxon>
    </lineage>
</organism>
<feature type="binding site" evidence="11">
    <location>
        <begin position="120"/>
        <end position="125"/>
    </location>
    <ligand>
        <name>ATP</name>
        <dbReference type="ChEBI" id="CHEBI:30616"/>
    </ligand>
</feature>
<evidence type="ECO:0000256" key="10">
    <source>
        <dbReference type="HAMAP-Rule" id="MF_00505"/>
    </source>
</evidence>
<comment type="caution">
    <text evidence="13">The sequence shown here is derived from an EMBL/GenBank/DDBJ whole genome shotgun (WGS) entry which is preliminary data.</text>
</comment>
<keyword evidence="14" id="KW-1185">Reference proteome</keyword>
<dbReference type="PIRSF" id="PIRSF002583">
    <property type="entry name" value="Hsp90"/>
    <property type="match status" value="1"/>
</dbReference>
<dbReference type="InterPro" id="IPR019805">
    <property type="entry name" value="Heat_shock_protein_90_CS"/>
</dbReference>
<dbReference type="PROSITE" id="PS00298">
    <property type="entry name" value="HSP90"/>
    <property type="match status" value="1"/>
</dbReference>
<evidence type="ECO:0000256" key="6">
    <source>
        <dbReference type="ARBA" id="ARBA00023016"/>
    </source>
</evidence>
<dbReference type="OrthoDB" id="9802640at2"/>
<evidence type="ECO:0000256" key="5">
    <source>
        <dbReference type="ARBA" id="ARBA00022840"/>
    </source>
</evidence>
<reference evidence="13 14" key="1">
    <citation type="submission" date="2013-04" db="EMBL/GenBank/DDBJ databases">
        <title>Oceanococcus atlanticus 22II-S10r2 Genome Sequencing.</title>
        <authorList>
            <person name="Lai Q."/>
            <person name="Li G."/>
            <person name="Shao Z."/>
        </authorList>
    </citation>
    <scope>NUCLEOTIDE SEQUENCE [LARGE SCALE GENOMIC DNA]</scope>
    <source>
        <strain evidence="13 14">22II-S10r2</strain>
    </source>
</reference>
<dbReference type="Proteomes" id="UP000192342">
    <property type="component" value="Unassembled WGS sequence"/>
</dbReference>
<keyword evidence="6 10" id="KW-0346">Stress response</keyword>
<keyword evidence="5 10" id="KW-0067">ATP-binding</keyword>
<dbReference type="PANTHER" id="PTHR11528">
    <property type="entry name" value="HEAT SHOCK PROTEIN 90 FAMILY MEMBER"/>
    <property type="match status" value="1"/>
</dbReference>
<dbReference type="InterPro" id="IPR020568">
    <property type="entry name" value="Ribosomal_Su5_D2-typ_SF"/>
</dbReference>
<protein>
    <recommendedName>
        <fullName evidence="9 10">Chaperone protein HtpG</fullName>
    </recommendedName>
    <alternativeName>
        <fullName evidence="10">Heat shock protein HtpG</fullName>
    </alternativeName>
    <alternativeName>
        <fullName evidence="10">High temperature protein G</fullName>
    </alternativeName>
</protein>
<feature type="binding site" evidence="11">
    <location>
        <position position="91"/>
    </location>
    <ligand>
        <name>ATP</name>
        <dbReference type="ChEBI" id="CHEBI:30616"/>
    </ligand>
</feature>
<dbReference type="SUPFAM" id="SSF110942">
    <property type="entry name" value="HSP90 C-terminal domain"/>
    <property type="match status" value="1"/>
</dbReference>
<dbReference type="Gene3D" id="3.30.230.80">
    <property type="match status" value="1"/>
</dbReference>
<keyword evidence="3 10" id="KW-0963">Cytoplasm</keyword>
<evidence type="ECO:0000256" key="3">
    <source>
        <dbReference type="ARBA" id="ARBA00022490"/>
    </source>
</evidence>
<feature type="binding site" evidence="11">
    <location>
        <position position="330"/>
    </location>
    <ligand>
        <name>ATP</name>
        <dbReference type="ChEBI" id="CHEBI:30616"/>
    </ligand>
</feature>
<evidence type="ECO:0000256" key="2">
    <source>
        <dbReference type="ARBA" id="ARBA00008239"/>
    </source>
</evidence>
<dbReference type="GO" id="GO:0005524">
    <property type="term" value="F:ATP binding"/>
    <property type="evidence" value="ECO:0007669"/>
    <property type="project" value="UniProtKB-UniRule"/>
</dbReference>
<name>A0A1Y1SGP9_9GAMM</name>
<dbReference type="SMART" id="SM00387">
    <property type="entry name" value="HATPase_c"/>
    <property type="match status" value="1"/>
</dbReference>
<dbReference type="GO" id="GO:0140662">
    <property type="term" value="F:ATP-dependent protein folding chaperone"/>
    <property type="evidence" value="ECO:0007669"/>
    <property type="project" value="InterPro"/>
</dbReference>
<evidence type="ECO:0000259" key="12">
    <source>
        <dbReference type="SMART" id="SM00387"/>
    </source>
</evidence>
<comment type="subunit">
    <text evidence="10">Homodimer.</text>
</comment>
<dbReference type="NCBIfam" id="NF003555">
    <property type="entry name" value="PRK05218.1"/>
    <property type="match status" value="1"/>
</dbReference>
<dbReference type="SUPFAM" id="SSF55874">
    <property type="entry name" value="ATPase domain of HSP90 chaperone/DNA topoisomerase II/histidine kinase"/>
    <property type="match status" value="1"/>
</dbReference>
<evidence type="ECO:0000256" key="8">
    <source>
        <dbReference type="ARBA" id="ARBA00058590"/>
    </source>
</evidence>
<dbReference type="CDD" id="cd16927">
    <property type="entry name" value="HATPase_Hsp90-like"/>
    <property type="match status" value="1"/>
</dbReference>
<feature type="binding site" evidence="11">
    <location>
        <position position="32"/>
    </location>
    <ligand>
        <name>ATP</name>
        <dbReference type="ChEBI" id="CHEBI:30616"/>
    </ligand>
</feature>
<feature type="binding site" evidence="11">
    <location>
        <begin position="98"/>
        <end position="99"/>
    </location>
    <ligand>
        <name>ATP</name>
        <dbReference type="ChEBI" id="CHEBI:30616"/>
    </ligand>
</feature>
<comment type="subcellular location">
    <subcellularLocation>
        <location evidence="1 10">Cytoplasm</location>
    </subcellularLocation>
</comment>
<comment type="similarity">
    <text evidence="2 10">Belongs to the heat shock protein 90 family.</text>
</comment>
<feature type="region of interest" description="C" evidence="10">
    <location>
        <begin position="548"/>
        <end position="621"/>
    </location>
</feature>
<dbReference type="SUPFAM" id="SSF54211">
    <property type="entry name" value="Ribosomal protein S5 domain 2-like"/>
    <property type="match status" value="1"/>
</dbReference>
<comment type="function">
    <text evidence="8 10">Molecular chaperone. Has ATPase activity.</text>
</comment>
<dbReference type="FunFam" id="3.30.565.10:FF:000009">
    <property type="entry name" value="Molecular chaperone HtpG"/>
    <property type="match status" value="1"/>
</dbReference>
<gene>
    <name evidence="10" type="primary">htpG</name>
    <name evidence="13" type="ORF">ATO7_03170</name>
</gene>
<evidence type="ECO:0000313" key="14">
    <source>
        <dbReference type="Proteomes" id="UP000192342"/>
    </source>
</evidence>
<feature type="domain" description="Histidine kinase/HSP90-like ATPase" evidence="12">
    <location>
        <begin position="25"/>
        <end position="180"/>
    </location>
</feature>
<dbReference type="PRINTS" id="PR00775">
    <property type="entry name" value="HEATSHOCK90"/>
</dbReference>
<feature type="binding site" evidence="11">
    <location>
        <position position="78"/>
    </location>
    <ligand>
        <name>ATP</name>
        <dbReference type="ChEBI" id="CHEBI:30616"/>
    </ligand>
</feature>
<evidence type="ECO:0000256" key="1">
    <source>
        <dbReference type="ARBA" id="ARBA00004496"/>
    </source>
</evidence>
<dbReference type="HAMAP" id="MF_00505">
    <property type="entry name" value="HSP90"/>
    <property type="match status" value="1"/>
</dbReference>
<dbReference type="InterPro" id="IPR003594">
    <property type="entry name" value="HATPase_dom"/>
</dbReference>
<dbReference type="STRING" id="1317117.ATO7_03170"/>